<dbReference type="PANTHER" id="PTHR10638">
    <property type="entry name" value="COPPER AMINE OXIDASE"/>
    <property type="match status" value="1"/>
</dbReference>
<protein>
    <recommendedName>
        <fullName evidence="8">Amine oxidase</fullName>
        <ecNumber evidence="8">1.4.3.-</ecNumber>
    </recommendedName>
</protein>
<evidence type="ECO:0000313" key="14">
    <source>
        <dbReference type="Proteomes" id="UP000297900"/>
    </source>
</evidence>
<dbReference type="Gene3D" id="2.70.98.20">
    <property type="entry name" value="Copper amine oxidase, catalytic domain"/>
    <property type="match status" value="1"/>
</dbReference>
<keyword evidence="9" id="KW-0732">Signal</keyword>
<feature type="signal peptide" evidence="9">
    <location>
        <begin position="1"/>
        <end position="30"/>
    </location>
</feature>
<dbReference type="GO" id="GO:0048038">
    <property type="term" value="F:quinone binding"/>
    <property type="evidence" value="ECO:0007669"/>
    <property type="project" value="InterPro"/>
</dbReference>
<evidence type="ECO:0000256" key="1">
    <source>
        <dbReference type="ARBA" id="ARBA00007983"/>
    </source>
</evidence>
<dbReference type="GO" id="GO:0008131">
    <property type="term" value="F:primary methylamine oxidase activity"/>
    <property type="evidence" value="ECO:0007669"/>
    <property type="project" value="InterPro"/>
</dbReference>
<gene>
    <name evidence="13" type="primary">tynA</name>
    <name evidence="13" type="ORF">E2980_17325</name>
</gene>
<dbReference type="InterPro" id="IPR036460">
    <property type="entry name" value="Cu_amine_oxidase_C_sf"/>
</dbReference>
<evidence type="ECO:0000256" key="4">
    <source>
        <dbReference type="ARBA" id="ARBA00023002"/>
    </source>
</evidence>
<dbReference type="EC" id="1.4.3.-" evidence="8"/>
<evidence type="ECO:0000256" key="2">
    <source>
        <dbReference type="ARBA" id="ARBA00022723"/>
    </source>
</evidence>
<reference evidence="13 14" key="1">
    <citation type="submission" date="2019-03" db="EMBL/GenBank/DDBJ databases">
        <title>Cohnella endophytica sp. nov., a novel endophytic bacterium isolated from bark of Sonneratia apetala.</title>
        <authorList>
            <person name="Tuo L."/>
        </authorList>
    </citation>
    <scope>NUCLEOTIDE SEQUENCE [LARGE SCALE GENOMIC DNA]</scope>
    <source>
        <strain evidence="13 14">CCTCC AB 208254</strain>
    </source>
</reference>
<keyword evidence="5 8" id="KW-0186">Copper</keyword>
<dbReference type="Pfam" id="PF02727">
    <property type="entry name" value="Cu_amine_oxidN2"/>
    <property type="match status" value="1"/>
</dbReference>
<evidence type="ECO:0000259" key="12">
    <source>
        <dbReference type="Pfam" id="PF02728"/>
    </source>
</evidence>
<feature type="domain" description="Copper amine oxidase N2-terminal" evidence="11">
    <location>
        <begin position="42"/>
        <end position="131"/>
    </location>
</feature>
<feature type="chain" id="PRO_5021360574" description="Amine oxidase" evidence="9">
    <location>
        <begin position="31"/>
        <end position="690"/>
    </location>
</feature>
<dbReference type="PANTHER" id="PTHR10638:SF41">
    <property type="entry name" value="AMINE OXIDASE"/>
    <property type="match status" value="1"/>
</dbReference>
<comment type="cofactor">
    <cofactor evidence="8">
        <name>Cu cation</name>
        <dbReference type="ChEBI" id="CHEBI:23378"/>
    </cofactor>
    <text evidence="8">Contains 1 topaquinone per subunit.</text>
</comment>
<dbReference type="Pfam" id="PF02728">
    <property type="entry name" value="Cu_amine_oxidN3"/>
    <property type="match status" value="1"/>
</dbReference>
<dbReference type="InterPro" id="IPR015800">
    <property type="entry name" value="Cu_amine_oxidase_N2"/>
</dbReference>
<evidence type="ECO:0000256" key="9">
    <source>
        <dbReference type="SAM" id="SignalP"/>
    </source>
</evidence>
<dbReference type="InterPro" id="IPR016182">
    <property type="entry name" value="Cu_amine_oxidase_N-reg"/>
</dbReference>
<organism evidence="13 14">
    <name type="scientific">Cohnella luojiensis</name>
    <dbReference type="NCBI Taxonomy" id="652876"/>
    <lineage>
        <taxon>Bacteria</taxon>
        <taxon>Bacillati</taxon>
        <taxon>Bacillota</taxon>
        <taxon>Bacilli</taxon>
        <taxon>Bacillales</taxon>
        <taxon>Paenibacillaceae</taxon>
        <taxon>Cohnella</taxon>
    </lineage>
</organism>
<evidence type="ECO:0000256" key="7">
    <source>
        <dbReference type="PIRSR" id="PIRSR600269-51"/>
    </source>
</evidence>
<sequence>MKKKKRLVGIVLVGLILATSVPGVFSNTSAATVVAPKAPYDPLNPLTSKEINSVTYLLKHSPNYASDMRFSEINLKEPDKSKVWKWVTGSAVFKKNAANKLPRQASFVITQKRKVFEGVVDLDKKKIVEWKENTTGGYYYNDQEASEIASEVVKKNPEYLAALKKRGITDLSNVLIYGLPAGYYGPNDTDPTKRINKFETVILGDGSSIELLVNNLIVTVDIDEKKVLKVEDDGIVPIPLFDEGYKKGDKKSKREPAKPIVITQPKGANYHIEGQQISWQGWKFHVRLDPRRGPIISAATFNDHGADRKVMYSGGLGGMTVPYGDPGLNWYFKTYMDAGEYGMGRLGRPLLVGADVPDNTSFIDATLSDFQGKPYTLPKVIGVFERYADSDWTHKEYDGTIGARARYELVVRFISTVGNYDYTFDYVFQQNGNIKIDVGASGYEANKSAITDKVNSFQDQYIDPNNAEIRNGTLVAKNIVAVYHQHLYSFRLDMDVDGQKNTALEIAPKAVPTTDNAYRKSEMILEEKTYHTELEAAQKFDPSKILLVTNPAVKNKMGYLSGYQIIANSGGTHPFAQDPLFTDDDYLMQRAGYLKKHIWITPYKENEIYPEGKYINQNPKDTGLGSWAQQDRNIYNEDDVVWVTTGTTHVPRSEEWPMMSTEWVSMLLKPFNFLDRTPTLDLPKPANSAY</sequence>
<dbReference type="InterPro" id="IPR015802">
    <property type="entry name" value="Cu_amine_oxidase_N3"/>
</dbReference>
<keyword evidence="14" id="KW-1185">Reference proteome</keyword>
<keyword evidence="2 8" id="KW-0479">Metal-binding</keyword>
<evidence type="ECO:0000256" key="3">
    <source>
        <dbReference type="ARBA" id="ARBA00022772"/>
    </source>
</evidence>
<dbReference type="EMBL" id="SOMN01000029">
    <property type="protein sequence ID" value="TFE23976.1"/>
    <property type="molecule type" value="Genomic_DNA"/>
</dbReference>
<evidence type="ECO:0000259" key="10">
    <source>
        <dbReference type="Pfam" id="PF01179"/>
    </source>
</evidence>
<evidence type="ECO:0000259" key="11">
    <source>
        <dbReference type="Pfam" id="PF02727"/>
    </source>
</evidence>
<accession>A0A4Y8LSY7</accession>
<dbReference type="Gene3D" id="3.10.450.40">
    <property type="match status" value="2"/>
</dbReference>
<feature type="modified residue" description="2',4',5'-topaquinone" evidence="7">
    <location>
        <position position="420"/>
    </location>
</feature>
<dbReference type="InterPro" id="IPR000269">
    <property type="entry name" value="Cu_amine_oxidase"/>
</dbReference>
<dbReference type="PROSITE" id="PS01164">
    <property type="entry name" value="COPPER_AMINE_OXID_1"/>
    <property type="match status" value="1"/>
</dbReference>
<evidence type="ECO:0000313" key="13">
    <source>
        <dbReference type="EMBL" id="TFE23976.1"/>
    </source>
</evidence>
<dbReference type="RefSeq" id="WP_135153508.1">
    <property type="nucleotide sequence ID" value="NZ_SOMN01000029.1"/>
</dbReference>
<dbReference type="OrthoDB" id="9772590at2"/>
<dbReference type="SUPFAM" id="SSF49998">
    <property type="entry name" value="Amine oxidase catalytic domain"/>
    <property type="match status" value="1"/>
</dbReference>
<dbReference type="GO" id="GO:0009308">
    <property type="term" value="P:amine metabolic process"/>
    <property type="evidence" value="ECO:0007669"/>
    <property type="project" value="UniProtKB-UniRule"/>
</dbReference>
<dbReference type="InterPro" id="IPR049947">
    <property type="entry name" value="Cu_Am_Ox_Cu-bd"/>
</dbReference>
<keyword evidence="4 8" id="KW-0560">Oxidoreductase</keyword>
<dbReference type="PROSITE" id="PS01165">
    <property type="entry name" value="COPPER_AMINE_OXID_2"/>
    <property type="match status" value="1"/>
</dbReference>
<dbReference type="InterPro" id="IPR049948">
    <property type="entry name" value="Cu_Am_ox_TPQ-bd"/>
</dbReference>
<evidence type="ECO:0000256" key="5">
    <source>
        <dbReference type="ARBA" id="ARBA00023008"/>
    </source>
</evidence>
<comment type="caution">
    <text evidence="13">The sequence shown here is derived from an EMBL/GenBank/DDBJ whole genome shotgun (WGS) entry which is preliminary data.</text>
</comment>
<dbReference type="AlphaFoldDB" id="A0A4Y8LSY7"/>
<keyword evidence="3 6" id="KW-0801">TPQ</keyword>
<dbReference type="SUPFAM" id="SSF54416">
    <property type="entry name" value="Amine oxidase N-terminal region"/>
    <property type="match status" value="2"/>
</dbReference>
<dbReference type="Proteomes" id="UP000297900">
    <property type="component" value="Unassembled WGS sequence"/>
</dbReference>
<dbReference type="InterPro" id="IPR015798">
    <property type="entry name" value="Cu_amine_oxidase_C"/>
</dbReference>
<name>A0A4Y8LSY7_9BACL</name>
<feature type="domain" description="Copper amine oxidase catalytic" evidence="10">
    <location>
        <begin position="261"/>
        <end position="680"/>
    </location>
</feature>
<evidence type="ECO:0000256" key="6">
    <source>
        <dbReference type="PIRSR" id="PIRSR600269-50"/>
    </source>
</evidence>
<comment type="PTM">
    <text evidence="7 8">Topaquinone (TPQ) is generated by copper-dependent autoxidation of a specific tyrosyl residue.</text>
</comment>
<dbReference type="Pfam" id="PF01179">
    <property type="entry name" value="Cu_amine_oxid"/>
    <property type="match status" value="1"/>
</dbReference>
<feature type="active site" description="Proton acceptor" evidence="6">
    <location>
        <position position="337"/>
    </location>
</feature>
<proteinExistence type="inferred from homology"/>
<evidence type="ECO:0000256" key="8">
    <source>
        <dbReference type="RuleBase" id="RU000672"/>
    </source>
</evidence>
<comment type="similarity">
    <text evidence="1 8">Belongs to the copper/topaquinone oxidase family.</text>
</comment>
<feature type="domain" description="Copper amine oxidase N3-terminal" evidence="12">
    <location>
        <begin position="149"/>
        <end position="239"/>
    </location>
</feature>
<dbReference type="GO" id="GO:0005507">
    <property type="term" value="F:copper ion binding"/>
    <property type="evidence" value="ECO:0007669"/>
    <property type="project" value="InterPro"/>
</dbReference>
<feature type="active site" description="Schiff-base intermediate with substrate; via topaquinone" evidence="6">
    <location>
        <position position="420"/>
    </location>
</feature>